<protein>
    <submittedName>
        <fullName evidence="2">Uncharacterized protein</fullName>
    </submittedName>
</protein>
<comment type="caution">
    <text evidence="2">The sequence shown here is derived from an EMBL/GenBank/DDBJ whole genome shotgun (WGS) entry which is preliminary data.</text>
</comment>
<accession>A0A0F9QEU0</accession>
<proteinExistence type="predicted"/>
<dbReference type="AlphaFoldDB" id="A0A0F9QEU0"/>
<evidence type="ECO:0000313" key="2">
    <source>
        <dbReference type="EMBL" id="KKN03753.1"/>
    </source>
</evidence>
<name>A0A0F9QEU0_9ZZZZ</name>
<dbReference type="Gene3D" id="1.10.3480.10">
    <property type="entry name" value="TorD-like"/>
    <property type="match status" value="1"/>
</dbReference>
<dbReference type="SUPFAM" id="SSF89155">
    <property type="entry name" value="TorD-like"/>
    <property type="match status" value="1"/>
</dbReference>
<dbReference type="Pfam" id="PF02613">
    <property type="entry name" value="Nitrate_red_del"/>
    <property type="match status" value="1"/>
</dbReference>
<gene>
    <name evidence="2" type="ORF">LCGC14_1104500</name>
</gene>
<keyword evidence="1" id="KW-0143">Chaperone</keyword>
<evidence type="ECO:0000256" key="1">
    <source>
        <dbReference type="ARBA" id="ARBA00023186"/>
    </source>
</evidence>
<organism evidence="2">
    <name type="scientific">marine sediment metagenome</name>
    <dbReference type="NCBI Taxonomy" id="412755"/>
    <lineage>
        <taxon>unclassified sequences</taxon>
        <taxon>metagenomes</taxon>
        <taxon>ecological metagenomes</taxon>
    </lineage>
</organism>
<dbReference type="EMBL" id="LAZR01005000">
    <property type="protein sequence ID" value="KKN03753.1"/>
    <property type="molecule type" value="Genomic_DNA"/>
</dbReference>
<dbReference type="InterPro" id="IPR050289">
    <property type="entry name" value="TorD/DmsD_chaperones"/>
</dbReference>
<dbReference type="InterPro" id="IPR036411">
    <property type="entry name" value="TorD-like_sf"/>
</dbReference>
<dbReference type="PANTHER" id="PTHR34227">
    <property type="entry name" value="CHAPERONE PROTEIN YCDY"/>
    <property type="match status" value="1"/>
</dbReference>
<sequence length="197" mass="21944">MSRATAIETRRAEDYKVLAECYYPPDERLMAMLAGLAESATGPIAEIVRCAGDVPDIQPLQVDHAKLFVGPYQLLAPPYGSTYLEDGKLMGESTVDVRGLYAEEELDVIVKDAPDHVAVELEFMYLLASRRIEALEASDDDLADRYGRKQQSFLTVHLARWVPEFTARVEKAAQSEFYRTLGSVTRRIVEEALSALG</sequence>
<dbReference type="PANTHER" id="PTHR34227:SF1">
    <property type="entry name" value="DIMETHYL SULFOXIDE REDUCTASE CHAPERONE-RELATED"/>
    <property type="match status" value="1"/>
</dbReference>
<reference evidence="2" key="1">
    <citation type="journal article" date="2015" name="Nature">
        <title>Complex archaea that bridge the gap between prokaryotes and eukaryotes.</title>
        <authorList>
            <person name="Spang A."/>
            <person name="Saw J.H."/>
            <person name="Jorgensen S.L."/>
            <person name="Zaremba-Niedzwiedzka K."/>
            <person name="Martijn J."/>
            <person name="Lind A.E."/>
            <person name="van Eijk R."/>
            <person name="Schleper C."/>
            <person name="Guy L."/>
            <person name="Ettema T.J."/>
        </authorList>
    </citation>
    <scope>NUCLEOTIDE SEQUENCE</scope>
</reference>
<dbReference type="InterPro" id="IPR020945">
    <property type="entry name" value="DMSO/NO3_reduct_chaperone"/>
</dbReference>